<keyword evidence="1" id="KW-0539">Nucleus</keyword>
<dbReference type="RefSeq" id="XP_043164581.1">
    <property type="nucleotide sequence ID" value="XM_043308646.1"/>
</dbReference>
<evidence type="ECO:0000256" key="2">
    <source>
        <dbReference type="SAM" id="MobiDB-lite"/>
    </source>
</evidence>
<dbReference type="GO" id="GO:0008270">
    <property type="term" value="F:zinc ion binding"/>
    <property type="evidence" value="ECO:0007669"/>
    <property type="project" value="InterPro"/>
</dbReference>
<dbReference type="GO" id="GO:0000981">
    <property type="term" value="F:DNA-binding transcription factor activity, RNA polymerase II-specific"/>
    <property type="evidence" value="ECO:0007669"/>
    <property type="project" value="InterPro"/>
</dbReference>
<accession>A0A8J2HW57</accession>
<dbReference type="Proteomes" id="UP000676310">
    <property type="component" value="Unassembled WGS sequence"/>
</dbReference>
<feature type="compositionally biased region" description="Polar residues" evidence="2">
    <location>
        <begin position="146"/>
        <end position="187"/>
    </location>
</feature>
<dbReference type="InterPro" id="IPR001138">
    <property type="entry name" value="Zn2Cys6_DnaBD"/>
</dbReference>
<name>A0A8J2HW57_9PLEO</name>
<dbReference type="AlphaFoldDB" id="A0A8J2HW57"/>
<dbReference type="EMBL" id="CAJRGZ010000015">
    <property type="protein sequence ID" value="CAG5141971.1"/>
    <property type="molecule type" value="Genomic_DNA"/>
</dbReference>
<organism evidence="3 4">
    <name type="scientific">Alternaria atra</name>
    <dbReference type="NCBI Taxonomy" id="119953"/>
    <lineage>
        <taxon>Eukaryota</taxon>
        <taxon>Fungi</taxon>
        <taxon>Dikarya</taxon>
        <taxon>Ascomycota</taxon>
        <taxon>Pezizomycotina</taxon>
        <taxon>Dothideomycetes</taxon>
        <taxon>Pleosporomycetidae</taxon>
        <taxon>Pleosporales</taxon>
        <taxon>Pleosporineae</taxon>
        <taxon>Pleosporaceae</taxon>
        <taxon>Alternaria</taxon>
        <taxon>Alternaria sect. Ulocladioides</taxon>
    </lineage>
</organism>
<feature type="region of interest" description="Disordered" evidence="2">
    <location>
        <begin position="262"/>
        <end position="284"/>
    </location>
</feature>
<gene>
    <name evidence="3" type="ORF">ALTATR162_LOCUS1051</name>
</gene>
<feature type="region of interest" description="Disordered" evidence="2">
    <location>
        <begin position="234"/>
        <end position="253"/>
    </location>
</feature>
<proteinExistence type="predicted"/>
<feature type="region of interest" description="Disordered" evidence="2">
    <location>
        <begin position="1"/>
        <end position="31"/>
    </location>
</feature>
<keyword evidence="4" id="KW-1185">Reference proteome</keyword>
<dbReference type="Pfam" id="PF11905">
    <property type="entry name" value="DUF3425"/>
    <property type="match status" value="1"/>
</dbReference>
<sequence length="563" mass="62781">MDLSERWQSIAPASDEPGQRRATSDRRKKRQAVAVAYSRHVTLPCDGTRPRCNRCKENELSCQYDVAEGVSRAERMKIMKRDSMTGELDDLKRIVTSLRSGTDDQAAAVLARLRLGETPEDVAKTLPMTASPAVSGPPPSLLAQESAGTSESGMSHETAFDTSKSASKFRQGSSISLSSPRSQNAGWSRSASISSSSLAPLGKGKQPATGDTAKDQTFLVPLFDRNDYLLARDEGGEESEEEDNIQDSRIDPRLLQQVSNFNTAAPSSERPSRSQRPSPHRKNTIRSIYPTHLAGRQPIVNTIRIHPNLNLRNLFGNMPFSSSIRSNHYPRDIQDTQISNLFLPTWAMLPINTVPDPGSLKRVVPSILQQATSLMSMGVLVEQIIEIHPNIAALWDEEVYSHSGILSKWAVGMTHGVYMEGNTFSCFGSMYLFWYLMRWMISPSLETYNAIPEWFRPTPNQLFMPHISIVDFIVWPAFRELAVQIPAMQERMEWMVDMSLNIQCDWSFAMGEALCTREETGQVDLCDAAKDAVRGLGSWSVGPSFRGYVSNADSYVRIRTEGY</sequence>
<dbReference type="PANTHER" id="PTHR37012:SF2">
    <property type="entry name" value="BZIP DOMAIN-CONTAINING PROTEIN-RELATED"/>
    <property type="match status" value="1"/>
</dbReference>
<feature type="region of interest" description="Disordered" evidence="2">
    <location>
        <begin position="128"/>
        <end position="217"/>
    </location>
</feature>
<evidence type="ECO:0000313" key="4">
    <source>
        <dbReference type="Proteomes" id="UP000676310"/>
    </source>
</evidence>
<dbReference type="InterPro" id="IPR036864">
    <property type="entry name" value="Zn2-C6_fun-type_DNA-bd_sf"/>
</dbReference>
<dbReference type="OrthoDB" id="2985014at2759"/>
<evidence type="ECO:0000256" key="1">
    <source>
        <dbReference type="ARBA" id="ARBA00023242"/>
    </source>
</evidence>
<dbReference type="PANTHER" id="PTHR37012">
    <property type="entry name" value="B-ZIP TRANSCRIPTION FACTOR (EUROFUNG)-RELATED"/>
    <property type="match status" value="1"/>
</dbReference>
<dbReference type="Gene3D" id="4.10.240.10">
    <property type="entry name" value="Zn(2)-C6 fungal-type DNA-binding domain"/>
    <property type="match status" value="1"/>
</dbReference>
<evidence type="ECO:0008006" key="5">
    <source>
        <dbReference type="Google" id="ProtNLM"/>
    </source>
</evidence>
<feature type="compositionally biased region" description="Low complexity" evidence="2">
    <location>
        <begin position="266"/>
        <end position="277"/>
    </location>
</feature>
<reference evidence="3" key="1">
    <citation type="submission" date="2021-05" db="EMBL/GenBank/DDBJ databases">
        <authorList>
            <person name="Stam R."/>
        </authorList>
    </citation>
    <scope>NUCLEOTIDE SEQUENCE</scope>
    <source>
        <strain evidence="3">CS162</strain>
    </source>
</reference>
<dbReference type="InterPro" id="IPR021833">
    <property type="entry name" value="DUF3425"/>
</dbReference>
<comment type="caution">
    <text evidence="3">The sequence shown here is derived from an EMBL/GenBank/DDBJ whole genome shotgun (WGS) entry which is preliminary data.</text>
</comment>
<protein>
    <recommendedName>
        <fullName evidence="5">Zn(2)-C6 fungal-type domain-containing protein</fullName>
    </recommendedName>
</protein>
<dbReference type="GeneID" id="67010679"/>
<dbReference type="CDD" id="cd00067">
    <property type="entry name" value="GAL4"/>
    <property type="match status" value="1"/>
</dbReference>
<feature type="compositionally biased region" description="Low complexity" evidence="2">
    <location>
        <begin position="188"/>
        <end position="197"/>
    </location>
</feature>
<evidence type="ECO:0000313" key="3">
    <source>
        <dbReference type="EMBL" id="CAG5141971.1"/>
    </source>
</evidence>
<feature type="compositionally biased region" description="Acidic residues" evidence="2">
    <location>
        <begin position="235"/>
        <end position="245"/>
    </location>
</feature>